<evidence type="ECO:0000256" key="1">
    <source>
        <dbReference type="SAM" id="MobiDB-lite"/>
    </source>
</evidence>
<reference evidence="2 3" key="1">
    <citation type="submission" date="2020-01" db="EMBL/GenBank/DDBJ databases">
        <authorList>
            <person name="Peng S.Y."/>
            <person name="Li J."/>
            <person name="Wang M."/>
            <person name="Wang L."/>
            <person name="Wang C.Q."/>
            <person name="Wang J.R."/>
        </authorList>
    </citation>
    <scope>NUCLEOTIDE SEQUENCE [LARGE SCALE GENOMIC DNA]</scope>
    <source>
        <strain evidence="2 3">XCT-34</strain>
    </source>
</reference>
<dbReference type="RefSeq" id="WP_161674268.1">
    <property type="nucleotide sequence ID" value="NZ_JAABLP010000001.1"/>
</dbReference>
<organism evidence="2 3">
    <name type="scientific">Pannonibacter tanglangensis</name>
    <dbReference type="NCBI Taxonomy" id="2750084"/>
    <lineage>
        <taxon>Bacteria</taxon>
        <taxon>Pseudomonadati</taxon>
        <taxon>Pseudomonadota</taxon>
        <taxon>Alphaproteobacteria</taxon>
        <taxon>Hyphomicrobiales</taxon>
        <taxon>Stappiaceae</taxon>
        <taxon>Pannonibacter</taxon>
    </lineage>
</organism>
<gene>
    <name evidence="2" type="ORF">GWI71_04415</name>
</gene>
<dbReference type="EMBL" id="JAABLP010000001">
    <property type="protein sequence ID" value="NBN62919.1"/>
    <property type="molecule type" value="Genomic_DNA"/>
</dbReference>
<dbReference type="InterPro" id="IPR035220">
    <property type="entry name" value="DUF5330"/>
</dbReference>
<name>A0ABW9ZEQ3_9HYPH</name>
<accession>A0ABW9ZEQ3</accession>
<feature type="region of interest" description="Disordered" evidence="1">
    <location>
        <begin position="168"/>
        <end position="207"/>
    </location>
</feature>
<proteinExistence type="predicted"/>
<comment type="caution">
    <text evidence="2">The sequence shown here is derived from an EMBL/GenBank/DDBJ whole genome shotgun (WGS) entry which is preliminary data.</text>
</comment>
<feature type="compositionally biased region" description="Low complexity" evidence="1">
    <location>
        <begin position="93"/>
        <end position="104"/>
    </location>
</feature>
<evidence type="ECO:0008006" key="4">
    <source>
        <dbReference type="Google" id="ProtNLM"/>
    </source>
</evidence>
<keyword evidence="3" id="KW-1185">Reference proteome</keyword>
<feature type="region of interest" description="Disordered" evidence="1">
    <location>
        <begin position="93"/>
        <end position="152"/>
    </location>
</feature>
<feature type="compositionally biased region" description="Low complexity" evidence="1">
    <location>
        <begin position="168"/>
        <end position="191"/>
    </location>
</feature>
<sequence>MFFLIRTAFWLTLVLLLIPLGTDQKEGNGINVDPLAALMAAQATVSDLSGFCDRNPQACETGGQALTAIGTQARDGARIVYEFLDKSVADGATSADPAAAPGSALPGPVQHGAGQPGTGQAATGLGSSALPGPAFTGSVPRPGTVTGPVTGSLTGTLTAADAAPAWHLPAPETLPGAAPAAPSAASSVPEAFFGPVPRPNPRSGNRV</sequence>
<dbReference type="Proteomes" id="UP000541347">
    <property type="component" value="Unassembled WGS sequence"/>
</dbReference>
<protein>
    <recommendedName>
        <fullName evidence="4">DUF5330 domain-containing protein</fullName>
    </recommendedName>
</protein>
<dbReference type="Pfam" id="PF17264">
    <property type="entry name" value="DUF5330"/>
    <property type="match status" value="1"/>
</dbReference>
<evidence type="ECO:0000313" key="2">
    <source>
        <dbReference type="EMBL" id="NBN62919.1"/>
    </source>
</evidence>
<evidence type="ECO:0000313" key="3">
    <source>
        <dbReference type="Proteomes" id="UP000541347"/>
    </source>
</evidence>